<dbReference type="AlphaFoldDB" id="A0A011AEM4"/>
<comment type="caution">
    <text evidence="5">The sequence shown here is derived from an EMBL/GenBank/DDBJ whole genome shotgun (WGS) entry which is preliminary data.</text>
</comment>
<dbReference type="GO" id="GO:0030246">
    <property type="term" value="F:carbohydrate binding"/>
    <property type="evidence" value="ECO:0007669"/>
    <property type="project" value="UniProtKB-ARBA"/>
</dbReference>
<evidence type="ECO:0000313" key="6">
    <source>
        <dbReference type="Proteomes" id="UP000021053"/>
    </source>
</evidence>
<keyword evidence="5" id="KW-0762">Sugar transport</keyword>
<dbReference type="PATRIC" id="fig|927661.3.peg.1533"/>
<dbReference type="PROSITE" id="PS51318">
    <property type="entry name" value="TAT"/>
    <property type="match status" value="1"/>
</dbReference>
<dbReference type="InterPro" id="IPR006311">
    <property type="entry name" value="TAT_signal"/>
</dbReference>
<evidence type="ECO:0000256" key="3">
    <source>
        <dbReference type="ARBA" id="ARBA00022729"/>
    </source>
</evidence>
<dbReference type="GO" id="GO:0030313">
    <property type="term" value="C:cell envelope"/>
    <property type="evidence" value="ECO:0007669"/>
    <property type="project" value="UniProtKB-SubCell"/>
</dbReference>
<sequence>MSDVISGPRSGLGRRGFLFGGAAVGATLLAAGCTSNDSGDDRPETNTKAVGGDNAAKGTQVTIGFSAPQADHGWIGAIAKNAEAQAKTFEDVTFEPVEPTNDVAAQIAAIETLITKKVGVLVVLPNDGKQLTAVAAKAMAAGIPVVNLDRVFDSPLAYRTWIGGDNYGMGVSAGNYIAAQLKGKSNPVIAEIAGIDSLPLTQDRSRGFKDALARAGFKVTNRVAAEFTVASGQQVTSNLLQAAPKIDAVWNHDDDQGLGVLAAIRQANRSEFLMVGGAGSLDAMELIKADNSVLKATVTYSPSMASSAISIARLIGQKKGFSDLVENDVPASITLSSATVTKENVDQYLKTGFRS</sequence>
<dbReference type="SUPFAM" id="SSF53822">
    <property type="entry name" value="Periplasmic binding protein-like I"/>
    <property type="match status" value="1"/>
</dbReference>
<evidence type="ECO:0000313" key="5">
    <source>
        <dbReference type="EMBL" id="EXG80486.1"/>
    </source>
</evidence>
<feature type="domain" description="Periplasmic binding protein" evidence="4">
    <location>
        <begin position="63"/>
        <end position="315"/>
    </location>
</feature>
<reference evidence="5 6" key="1">
    <citation type="submission" date="2013-07" db="EMBL/GenBank/DDBJ databases">
        <authorList>
            <consortium name="DOE Joint Genome Institute"/>
            <person name="Eisen J."/>
            <person name="Huntemann M."/>
            <person name="Han J."/>
            <person name="Chen A."/>
            <person name="Kyrpides N."/>
            <person name="Mavromatis K."/>
            <person name="Markowitz V."/>
            <person name="Palaniappan K."/>
            <person name="Ivanova N."/>
            <person name="Schaumberg A."/>
            <person name="Pati A."/>
            <person name="Liolios K."/>
            <person name="Nordberg H.P."/>
            <person name="Cantor M.N."/>
            <person name="Hua S.X."/>
            <person name="Woyke T."/>
        </authorList>
    </citation>
    <scope>NUCLEOTIDE SEQUENCE [LARGE SCALE GENOMIC DNA]</scope>
    <source>
        <strain evidence="5 6">DSM 44712</strain>
    </source>
</reference>
<name>A0A011AEM4_9ACTN</name>
<proteinExistence type="inferred from homology"/>
<accession>A0A011AEM4</accession>
<dbReference type="EMBL" id="JFBT01000001">
    <property type="protein sequence ID" value="EXG80486.1"/>
    <property type="molecule type" value="Genomic_DNA"/>
</dbReference>
<keyword evidence="6" id="KW-1185">Reference proteome</keyword>
<organism evidence="5 6">
    <name type="scientific">Cryptosporangium arvum DSM 44712</name>
    <dbReference type="NCBI Taxonomy" id="927661"/>
    <lineage>
        <taxon>Bacteria</taxon>
        <taxon>Bacillati</taxon>
        <taxon>Actinomycetota</taxon>
        <taxon>Actinomycetes</taxon>
        <taxon>Cryptosporangiales</taxon>
        <taxon>Cryptosporangiaceae</taxon>
        <taxon>Cryptosporangium</taxon>
    </lineage>
</organism>
<dbReference type="Proteomes" id="UP000021053">
    <property type="component" value="Unassembled WGS sequence"/>
</dbReference>
<keyword evidence="5" id="KW-0813">Transport</keyword>
<dbReference type="InterPro" id="IPR025997">
    <property type="entry name" value="SBP_2_dom"/>
</dbReference>
<dbReference type="RefSeq" id="WP_035849397.1">
    <property type="nucleotide sequence ID" value="NZ_KK073874.1"/>
</dbReference>
<evidence type="ECO:0000259" key="4">
    <source>
        <dbReference type="Pfam" id="PF13407"/>
    </source>
</evidence>
<dbReference type="PANTHER" id="PTHR46847:SF1">
    <property type="entry name" value="D-ALLOSE-BINDING PERIPLASMIC PROTEIN-RELATED"/>
    <property type="match status" value="1"/>
</dbReference>
<dbReference type="HOGENOM" id="CLU_037628_3_2_11"/>
<dbReference type="InterPro" id="IPR028082">
    <property type="entry name" value="Peripla_BP_I"/>
</dbReference>
<gene>
    <name evidence="5" type="ORF">CryarDRAFT_1560</name>
</gene>
<dbReference type="Gene3D" id="3.40.50.2300">
    <property type="match status" value="2"/>
</dbReference>
<evidence type="ECO:0000256" key="1">
    <source>
        <dbReference type="ARBA" id="ARBA00004196"/>
    </source>
</evidence>
<evidence type="ECO:0000256" key="2">
    <source>
        <dbReference type="ARBA" id="ARBA00007639"/>
    </source>
</evidence>
<comment type="subcellular location">
    <subcellularLocation>
        <location evidence="1">Cell envelope</location>
    </subcellularLocation>
</comment>
<comment type="similarity">
    <text evidence="2">Belongs to the bacterial solute-binding protein 2 family.</text>
</comment>
<protein>
    <submittedName>
        <fullName evidence="5">ABC-type sugar transport system, periplasmic component</fullName>
    </submittedName>
</protein>
<keyword evidence="3" id="KW-0732">Signal</keyword>
<dbReference type="Pfam" id="PF13407">
    <property type="entry name" value="Peripla_BP_4"/>
    <property type="match status" value="1"/>
</dbReference>
<dbReference type="OrthoDB" id="9800520at2"/>
<dbReference type="PANTHER" id="PTHR46847">
    <property type="entry name" value="D-ALLOSE-BINDING PERIPLASMIC PROTEIN-RELATED"/>
    <property type="match status" value="1"/>
</dbReference>